<keyword evidence="3" id="KW-1133">Transmembrane helix</keyword>
<dbReference type="OrthoDB" id="9782542at2"/>
<organism evidence="6 7">
    <name type="scientific">Streptomyces mobaraensis</name>
    <name type="common">Streptoverticillium mobaraense</name>
    <dbReference type="NCBI Taxonomy" id="35621"/>
    <lineage>
        <taxon>Bacteria</taxon>
        <taxon>Bacillati</taxon>
        <taxon>Actinomycetota</taxon>
        <taxon>Actinomycetes</taxon>
        <taxon>Kitasatosporales</taxon>
        <taxon>Streptomycetaceae</taxon>
        <taxon>Streptomyces</taxon>
    </lineage>
</organism>
<dbReference type="Gene3D" id="3.40.630.190">
    <property type="entry name" value="LCP protein"/>
    <property type="match status" value="1"/>
</dbReference>
<dbReference type="InterPro" id="IPR004474">
    <property type="entry name" value="LytR_CpsA_psr"/>
</dbReference>
<dbReference type="AlphaFoldDB" id="A0A5N5WDU8"/>
<dbReference type="PANTHER" id="PTHR33392">
    <property type="entry name" value="POLYISOPRENYL-TEICHOIC ACID--PEPTIDOGLYCAN TEICHOIC ACID TRANSFERASE TAGU"/>
    <property type="match status" value="1"/>
</dbReference>
<feature type="compositionally biased region" description="Low complexity" evidence="2">
    <location>
        <begin position="339"/>
        <end position="353"/>
    </location>
</feature>
<feature type="domain" description="Cell envelope-related transcriptional attenuator" evidence="4">
    <location>
        <begin position="87"/>
        <end position="256"/>
    </location>
</feature>
<dbReference type="EMBL" id="VOKX01000007">
    <property type="protein sequence ID" value="KAB7851110.1"/>
    <property type="molecule type" value="Genomic_DNA"/>
</dbReference>
<keyword evidence="3" id="KW-0812">Transmembrane</keyword>
<evidence type="ECO:0000256" key="2">
    <source>
        <dbReference type="SAM" id="MobiDB-lite"/>
    </source>
</evidence>
<comment type="similarity">
    <text evidence="1">Belongs to the LytR/CpsA/Psr (LCP) family.</text>
</comment>
<sequence>MGGGGGGRERRRGRTFGGASLALLILLLAAAGWTYLRLDGNLGVFDADGIARDRPGSAAGDNVLVIGSDSRAGGNRHLGGGTGRVGRSDTAFLLHVYGDGERAAVVSIPRDTLVEIPPCRLPDGSWTAARDRAMFNSAFSVGGTAGGNPACTQNTVERLTGLRVDHTVVVDFAGFAALTDAVGGVEVCMPQDVYEGDLDPNRGGRGDLLFRKGRQTVSGRKALDYVRVRHGLGDGSDIGRIRRQQAFVAALIKKVRSRGLDPATLLPLADAATKSLTVDPGLGSVEKLVSFARSLKGIDQDDIAFVTMPWRYEGDRVAVVQPEADALWAALRDDRAVGDKGSPGSSGGSADPKAGGGAKGAPGDGEGAGVRVSLADATHADGLAARAAALLRRHGYTVTGPRTAEAGDAGTTVIEFGPGQAGRARTLARLFPGAFVRGTADSGISVTLGRDFGAAAEGAAAPVAADPPRGSTGVSTGVSAVSPADDKPCPGLSYG</sequence>
<evidence type="ECO:0000259" key="4">
    <source>
        <dbReference type="Pfam" id="PF03816"/>
    </source>
</evidence>
<evidence type="ECO:0000256" key="1">
    <source>
        <dbReference type="ARBA" id="ARBA00006068"/>
    </source>
</evidence>
<dbReference type="RefSeq" id="WP_152262361.1">
    <property type="nucleotide sequence ID" value="NZ_VOKX01000007.1"/>
</dbReference>
<dbReference type="PANTHER" id="PTHR33392:SF6">
    <property type="entry name" value="POLYISOPRENYL-TEICHOIC ACID--PEPTIDOGLYCAN TEICHOIC ACID TRANSFERASE TAGU"/>
    <property type="match status" value="1"/>
</dbReference>
<reference evidence="6 7" key="1">
    <citation type="journal article" date="2019" name="Microb. Cell Fact.">
        <title>Exploring novel herbicidin analogues by transcriptional regulator overexpression and MS/MS molecular networking.</title>
        <authorList>
            <person name="Shi Y."/>
            <person name="Gu R."/>
            <person name="Li Y."/>
            <person name="Wang X."/>
            <person name="Ren W."/>
            <person name="Li X."/>
            <person name="Wang L."/>
            <person name="Xie Y."/>
            <person name="Hong B."/>
        </authorList>
    </citation>
    <scope>NUCLEOTIDE SEQUENCE [LARGE SCALE GENOMIC DNA]</scope>
    <source>
        <strain evidence="6 7">US-43</strain>
    </source>
</reference>
<evidence type="ECO:0000256" key="3">
    <source>
        <dbReference type="SAM" id="Phobius"/>
    </source>
</evidence>
<keyword evidence="3" id="KW-0472">Membrane</keyword>
<feature type="region of interest" description="Disordered" evidence="2">
    <location>
        <begin position="457"/>
        <end position="495"/>
    </location>
</feature>
<gene>
    <name evidence="6" type="ORF">FRZ00_02965</name>
</gene>
<feature type="domain" description="LytR/CpsA/Psr regulator C-terminal" evidence="5">
    <location>
        <begin position="370"/>
        <end position="452"/>
    </location>
</feature>
<dbReference type="Gene3D" id="3.30.70.2390">
    <property type="match status" value="1"/>
</dbReference>
<name>A0A5N5WDU8_STRMB</name>
<comment type="caution">
    <text evidence="6">The sequence shown here is derived from an EMBL/GenBank/DDBJ whole genome shotgun (WGS) entry which is preliminary data.</text>
</comment>
<evidence type="ECO:0000259" key="5">
    <source>
        <dbReference type="Pfam" id="PF13399"/>
    </source>
</evidence>
<feature type="region of interest" description="Disordered" evidence="2">
    <location>
        <begin position="337"/>
        <end position="367"/>
    </location>
</feature>
<dbReference type="NCBIfam" id="TIGR00350">
    <property type="entry name" value="lytR_cpsA_psr"/>
    <property type="match status" value="1"/>
</dbReference>
<keyword evidence="7" id="KW-1185">Reference proteome</keyword>
<accession>A0A5N5WDU8</accession>
<dbReference type="Proteomes" id="UP000327000">
    <property type="component" value="Unassembled WGS sequence"/>
</dbReference>
<dbReference type="Pfam" id="PF03816">
    <property type="entry name" value="LytR_cpsA_psr"/>
    <property type="match status" value="1"/>
</dbReference>
<dbReference type="InterPro" id="IPR050922">
    <property type="entry name" value="LytR/CpsA/Psr_CW_biosynth"/>
</dbReference>
<feature type="transmembrane region" description="Helical" evidence="3">
    <location>
        <begin position="16"/>
        <end position="36"/>
    </location>
</feature>
<feature type="compositionally biased region" description="Low complexity" evidence="2">
    <location>
        <begin position="457"/>
        <end position="482"/>
    </location>
</feature>
<dbReference type="Pfam" id="PF13399">
    <property type="entry name" value="LytR_C"/>
    <property type="match status" value="1"/>
</dbReference>
<protein>
    <submittedName>
        <fullName evidence="6">LytR family transcriptional regulator</fullName>
    </submittedName>
</protein>
<evidence type="ECO:0000313" key="6">
    <source>
        <dbReference type="EMBL" id="KAB7851110.1"/>
    </source>
</evidence>
<dbReference type="InterPro" id="IPR027381">
    <property type="entry name" value="LytR/CpsA/Psr_C"/>
</dbReference>
<evidence type="ECO:0000313" key="7">
    <source>
        <dbReference type="Proteomes" id="UP000327000"/>
    </source>
</evidence>
<feature type="compositionally biased region" description="Gly residues" evidence="2">
    <location>
        <begin position="354"/>
        <end position="367"/>
    </location>
</feature>
<proteinExistence type="inferred from homology"/>